<keyword evidence="2" id="KW-1185">Reference proteome</keyword>
<evidence type="ECO:0000313" key="2">
    <source>
        <dbReference type="Proteomes" id="UP000030428"/>
    </source>
</evidence>
<dbReference type="AlphaFoldDB" id="A0A0A6RWS5"/>
<accession>A0A0A6RWS5</accession>
<name>A0A0A6RWS5_9GAMM</name>
<protein>
    <submittedName>
        <fullName evidence="1">Uncharacterized protein</fullName>
    </submittedName>
</protein>
<dbReference type="Proteomes" id="UP000030428">
    <property type="component" value="Unassembled WGS sequence"/>
</dbReference>
<gene>
    <name evidence="1" type="ORF">PN36_12490</name>
</gene>
<proteinExistence type="predicted"/>
<sequence>MQKDYQEAADKLEGAVEEAISSLRTQMAGLNIDKIAKESMAVEVVSFLLAKCLSDERLAFDFDDRQQAHKEAMHIIKAAVIQYRRQNICSGYWSPKL</sequence>
<evidence type="ECO:0000313" key="1">
    <source>
        <dbReference type="EMBL" id="KHD08331.1"/>
    </source>
</evidence>
<organism evidence="1 2">
    <name type="scientific">Candidatus Thiomargarita nelsonii</name>
    <dbReference type="NCBI Taxonomy" id="1003181"/>
    <lineage>
        <taxon>Bacteria</taxon>
        <taxon>Pseudomonadati</taxon>
        <taxon>Pseudomonadota</taxon>
        <taxon>Gammaproteobacteria</taxon>
        <taxon>Thiotrichales</taxon>
        <taxon>Thiotrichaceae</taxon>
        <taxon>Thiomargarita</taxon>
    </lineage>
</organism>
<reference evidence="1 2" key="1">
    <citation type="journal article" date="2016" name="Front. Microbiol.">
        <title>Single-Cell (Meta-)Genomics of a Dimorphic Candidatus Thiomargarita nelsonii Reveals Genomic Plasticity.</title>
        <authorList>
            <person name="Flood B.E."/>
            <person name="Fliss P."/>
            <person name="Jones D.S."/>
            <person name="Dick G.J."/>
            <person name="Jain S."/>
            <person name="Kaster A.K."/>
            <person name="Winkel M."/>
            <person name="Mussmann M."/>
            <person name="Bailey J."/>
        </authorList>
    </citation>
    <scope>NUCLEOTIDE SEQUENCE [LARGE SCALE GENOMIC DNA]</scope>
    <source>
        <strain evidence="1">Hydrate Ridge</strain>
    </source>
</reference>
<comment type="caution">
    <text evidence="1">The sequence shown here is derived from an EMBL/GenBank/DDBJ whole genome shotgun (WGS) entry which is preliminary data.</text>
</comment>
<dbReference type="EMBL" id="JSZA02000039">
    <property type="protein sequence ID" value="KHD08331.1"/>
    <property type="molecule type" value="Genomic_DNA"/>
</dbReference>